<sequence length="148" mass="16441">MKRVSSLESYISILLLKTQESNPGPHGALCTNQDEQGPANLPSCRLKLTKFPTTLQISEGDSLYGDQITTKCVPPRIQTYSKGFACQKEIKTRSVIDPTNKHQQLQTPSLKLAIQLDDSDNRSNGTKPCHYCLLQLVKPEFSALKILP</sequence>
<name>A0ACC2SGW9_9FUNG</name>
<keyword evidence="2" id="KW-1185">Reference proteome</keyword>
<evidence type="ECO:0000313" key="2">
    <source>
        <dbReference type="Proteomes" id="UP001165960"/>
    </source>
</evidence>
<comment type="caution">
    <text evidence="1">The sequence shown here is derived from an EMBL/GenBank/DDBJ whole genome shotgun (WGS) entry which is preliminary data.</text>
</comment>
<accession>A0ACC2SGW9</accession>
<proteinExistence type="predicted"/>
<dbReference type="Proteomes" id="UP001165960">
    <property type="component" value="Unassembled WGS sequence"/>
</dbReference>
<reference evidence="1" key="1">
    <citation type="submission" date="2022-04" db="EMBL/GenBank/DDBJ databases">
        <title>Genome of the entomopathogenic fungus Entomophthora muscae.</title>
        <authorList>
            <person name="Elya C."/>
            <person name="Lovett B.R."/>
            <person name="Lee E."/>
            <person name="Macias A.M."/>
            <person name="Hajek A.E."/>
            <person name="De Bivort B.L."/>
            <person name="Kasson M.T."/>
            <person name="De Fine Licht H.H."/>
            <person name="Stajich J.E."/>
        </authorList>
    </citation>
    <scope>NUCLEOTIDE SEQUENCE</scope>
    <source>
        <strain evidence="1">Berkeley</strain>
    </source>
</reference>
<protein>
    <submittedName>
        <fullName evidence="1">Uncharacterized protein</fullName>
    </submittedName>
</protein>
<gene>
    <name evidence="1" type="ORF">DSO57_1020196</name>
</gene>
<organism evidence="1 2">
    <name type="scientific">Entomophthora muscae</name>
    <dbReference type="NCBI Taxonomy" id="34485"/>
    <lineage>
        <taxon>Eukaryota</taxon>
        <taxon>Fungi</taxon>
        <taxon>Fungi incertae sedis</taxon>
        <taxon>Zoopagomycota</taxon>
        <taxon>Entomophthoromycotina</taxon>
        <taxon>Entomophthoromycetes</taxon>
        <taxon>Entomophthorales</taxon>
        <taxon>Entomophthoraceae</taxon>
        <taxon>Entomophthora</taxon>
    </lineage>
</organism>
<evidence type="ECO:0000313" key="1">
    <source>
        <dbReference type="EMBL" id="KAJ9061481.1"/>
    </source>
</evidence>
<dbReference type="EMBL" id="QTSX02005064">
    <property type="protein sequence ID" value="KAJ9061481.1"/>
    <property type="molecule type" value="Genomic_DNA"/>
</dbReference>